<feature type="domain" description="Alpha-D-phosphohexomutase C-terminal" evidence="7">
    <location>
        <begin position="377"/>
        <end position="451"/>
    </location>
</feature>
<dbReference type="PRINTS" id="PR00509">
    <property type="entry name" value="PGMPMM"/>
</dbReference>
<evidence type="ECO:0000256" key="2">
    <source>
        <dbReference type="ARBA" id="ARBA00010231"/>
    </source>
</evidence>
<evidence type="ECO:0000313" key="12">
    <source>
        <dbReference type="Proteomes" id="UP000549971"/>
    </source>
</evidence>
<proteinExistence type="inferred from homology"/>
<keyword evidence="6 11" id="KW-0413">Isomerase</keyword>
<evidence type="ECO:0000259" key="10">
    <source>
        <dbReference type="Pfam" id="PF02880"/>
    </source>
</evidence>
<keyword evidence="4" id="KW-0479">Metal-binding</keyword>
<dbReference type="EMBL" id="JACHMY010000001">
    <property type="protein sequence ID" value="MBB5841099.1"/>
    <property type="molecule type" value="Genomic_DNA"/>
</dbReference>
<evidence type="ECO:0000259" key="9">
    <source>
        <dbReference type="Pfam" id="PF02879"/>
    </source>
</evidence>
<sequence>MVDVAAIFKAYDVRGVVPDQFDEAVARATGAAFVEVLDVLAGPGAVVIGYDMRPSSPALAAAFAEGAASTGVDVIDIGLASTDMLYFASGRLQLPGAMFTASHNPAKYNGIKMCRSGASPVGAESGLRDIADLVAKTVDEPIPSVPAPGKVTRKNLLTAYADHLNDLVDLTGIRPLKVVVDAGNGMGGHTVPAVFATGPVEIVPLYFELDGNFPNHEANPLDPKNLVDLQAKVVEAGADLGLAFDGDADRCFVIDERGLPISPSAVTGAVAVRELAKHPGSAVIHNLITSKAVPELIAEHGGTPVRARVGHSFIKQQMAETDAVFGGEHSAHYYFRDFWRADTGMLAALHVLAALGEQDKPASELFAEYERYVASGEINSRVENAAATVAAIEDTYGGRDGTTVDHLDGLTVDAGQWWFNVRASNTEPLLRLNVEAGDAATMERVRDEVLALITGAPVEEKN</sequence>
<dbReference type="InterPro" id="IPR005841">
    <property type="entry name" value="Alpha-D-phosphohexomutase_SF"/>
</dbReference>
<dbReference type="Pfam" id="PF02880">
    <property type="entry name" value="PGM_PMM_III"/>
    <property type="match status" value="1"/>
</dbReference>
<dbReference type="InterPro" id="IPR005845">
    <property type="entry name" value="A-D-PHexomutase_a/b/a-II"/>
</dbReference>
<comment type="cofactor">
    <cofactor evidence="1">
        <name>Mg(2+)</name>
        <dbReference type="ChEBI" id="CHEBI:18420"/>
    </cofactor>
</comment>
<dbReference type="InterPro" id="IPR005844">
    <property type="entry name" value="A-D-PHexomutase_a/b/a-I"/>
</dbReference>
<organism evidence="11 12">
    <name type="scientific">Kribbella italica</name>
    <dbReference type="NCBI Taxonomy" id="1540520"/>
    <lineage>
        <taxon>Bacteria</taxon>
        <taxon>Bacillati</taxon>
        <taxon>Actinomycetota</taxon>
        <taxon>Actinomycetes</taxon>
        <taxon>Propionibacteriales</taxon>
        <taxon>Kribbellaceae</taxon>
        <taxon>Kribbella</taxon>
    </lineage>
</organism>
<dbReference type="SUPFAM" id="SSF55957">
    <property type="entry name" value="Phosphoglucomutase, C-terminal domain"/>
    <property type="match status" value="1"/>
</dbReference>
<comment type="similarity">
    <text evidence="2">Belongs to the phosphohexose mutase family.</text>
</comment>
<dbReference type="AlphaFoldDB" id="A0A7W9JFB6"/>
<feature type="domain" description="Alpha-D-phosphohexomutase alpha/beta/alpha" evidence="8">
    <location>
        <begin position="7"/>
        <end position="133"/>
    </location>
</feature>
<evidence type="ECO:0000256" key="4">
    <source>
        <dbReference type="ARBA" id="ARBA00022723"/>
    </source>
</evidence>
<dbReference type="Pfam" id="PF02879">
    <property type="entry name" value="PGM_PMM_II"/>
    <property type="match status" value="1"/>
</dbReference>
<evidence type="ECO:0000313" key="11">
    <source>
        <dbReference type="EMBL" id="MBB5841099.1"/>
    </source>
</evidence>
<dbReference type="Pfam" id="PF00408">
    <property type="entry name" value="PGM_PMM_IV"/>
    <property type="match status" value="1"/>
</dbReference>
<reference evidence="11 12" key="1">
    <citation type="submission" date="2020-08" db="EMBL/GenBank/DDBJ databases">
        <title>Sequencing the genomes of 1000 actinobacteria strains.</title>
        <authorList>
            <person name="Klenk H.-P."/>
        </authorList>
    </citation>
    <scope>NUCLEOTIDE SEQUENCE [LARGE SCALE GENOMIC DNA]</scope>
    <source>
        <strain evidence="11 12">DSM 28967</strain>
    </source>
</reference>
<keyword evidence="3" id="KW-0597">Phosphoprotein</keyword>
<dbReference type="Gene3D" id="3.40.120.10">
    <property type="entry name" value="Alpha-D-Glucose-1,6-Bisphosphate, subunit A, domain 3"/>
    <property type="match status" value="3"/>
</dbReference>
<dbReference type="Proteomes" id="UP000549971">
    <property type="component" value="Unassembled WGS sequence"/>
</dbReference>
<dbReference type="CDD" id="cd03089">
    <property type="entry name" value="PMM_PGM"/>
    <property type="match status" value="1"/>
</dbReference>
<dbReference type="PANTHER" id="PTHR43771">
    <property type="entry name" value="PHOSPHOMANNOMUTASE"/>
    <property type="match status" value="1"/>
</dbReference>
<evidence type="ECO:0000256" key="5">
    <source>
        <dbReference type="ARBA" id="ARBA00022842"/>
    </source>
</evidence>
<dbReference type="RefSeq" id="WP_184803949.1">
    <property type="nucleotide sequence ID" value="NZ_JACHMY010000001.1"/>
</dbReference>
<dbReference type="NCBIfam" id="NF007088">
    <property type="entry name" value="PRK09542.1"/>
    <property type="match status" value="1"/>
</dbReference>
<dbReference type="Pfam" id="PF02878">
    <property type="entry name" value="PGM_PMM_I"/>
    <property type="match status" value="1"/>
</dbReference>
<protein>
    <submittedName>
        <fullName evidence="11">Phosphomannomutase</fullName>
        <ecNumber evidence="11">5.4.2.8</ecNumber>
    </submittedName>
</protein>
<accession>A0A7W9JFB6</accession>
<feature type="domain" description="Alpha-D-phosphohexomutase alpha/beta/alpha" evidence="10">
    <location>
        <begin position="268"/>
        <end position="372"/>
    </location>
</feature>
<dbReference type="InterPro" id="IPR005846">
    <property type="entry name" value="A-D-PHexomutase_a/b/a-III"/>
</dbReference>
<evidence type="ECO:0000259" key="8">
    <source>
        <dbReference type="Pfam" id="PF02878"/>
    </source>
</evidence>
<evidence type="ECO:0000259" key="7">
    <source>
        <dbReference type="Pfam" id="PF00408"/>
    </source>
</evidence>
<keyword evidence="12" id="KW-1185">Reference proteome</keyword>
<dbReference type="EC" id="5.4.2.8" evidence="11"/>
<evidence type="ECO:0000256" key="3">
    <source>
        <dbReference type="ARBA" id="ARBA00022553"/>
    </source>
</evidence>
<comment type="caution">
    <text evidence="11">The sequence shown here is derived from an EMBL/GenBank/DDBJ whole genome shotgun (WGS) entry which is preliminary data.</text>
</comment>
<feature type="domain" description="Alpha-D-phosphohexomutase alpha/beta/alpha" evidence="9">
    <location>
        <begin position="159"/>
        <end position="258"/>
    </location>
</feature>
<dbReference type="SUPFAM" id="SSF53738">
    <property type="entry name" value="Phosphoglucomutase, first 3 domains"/>
    <property type="match status" value="3"/>
</dbReference>
<name>A0A7W9JFB6_9ACTN</name>
<dbReference type="GO" id="GO:0046872">
    <property type="term" value="F:metal ion binding"/>
    <property type="evidence" value="ECO:0007669"/>
    <property type="project" value="UniProtKB-KW"/>
</dbReference>
<dbReference type="GO" id="GO:0005975">
    <property type="term" value="P:carbohydrate metabolic process"/>
    <property type="evidence" value="ECO:0007669"/>
    <property type="project" value="InterPro"/>
</dbReference>
<dbReference type="Gene3D" id="3.30.310.50">
    <property type="entry name" value="Alpha-D-phosphohexomutase, C-terminal domain"/>
    <property type="match status" value="1"/>
</dbReference>
<gene>
    <name evidence="11" type="ORF">HDA39_007833</name>
</gene>
<keyword evidence="5" id="KW-0460">Magnesium</keyword>
<dbReference type="PANTHER" id="PTHR43771:SF1">
    <property type="entry name" value="PHOSPHOMANNOMUTASE"/>
    <property type="match status" value="1"/>
</dbReference>
<dbReference type="InterPro" id="IPR016055">
    <property type="entry name" value="A-D-PHexomutase_a/b/a-I/II/III"/>
</dbReference>
<evidence type="ECO:0000256" key="6">
    <source>
        <dbReference type="ARBA" id="ARBA00023235"/>
    </source>
</evidence>
<dbReference type="GO" id="GO:0004615">
    <property type="term" value="F:phosphomannomutase activity"/>
    <property type="evidence" value="ECO:0007669"/>
    <property type="project" value="UniProtKB-EC"/>
</dbReference>
<dbReference type="InterPro" id="IPR036900">
    <property type="entry name" value="A-D-PHexomutase_C_sf"/>
</dbReference>
<evidence type="ECO:0000256" key="1">
    <source>
        <dbReference type="ARBA" id="ARBA00001946"/>
    </source>
</evidence>
<dbReference type="InterPro" id="IPR005843">
    <property type="entry name" value="A-D-PHexomutase_C"/>
</dbReference>